<dbReference type="InterPro" id="IPR003782">
    <property type="entry name" value="SCO1/SenC"/>
</dbReference>
<dbReference type="Pfam" id="PF02630">
    <property type="entry name" value="SCO1-SenC"/>
    <property type="match status" value="1"/>
</dbReference>
<dbReference type="InterPro" id="IPR013766">
    <property type="entry name" value="Thioredoxin_domain"/>
</dbReference>
<name>A0ABW3KWF2_9BACI</name>
<dbReference type="PANTHER" id="PTHR12151:SF25">
    <property type="entry name" value="LINALOOL DEHYDRATASE_ISOMERASE DOMAIN-CONTAINING PROTEIN"/>
    <property type="match status" value="1"/>
</dbReference>
<dbReference type="Gene3D" id="3.40.30.10">
    <property type="entry name" value="Glutaredoxin"/>
    <property type="match status" value="1"/>
</dbReference>
<evidence type="ECO:0000313" key="5">
    <source>
        <dbReference type="Proteomes" id="UP001596990"/>
    </source>
</evidence>
<dbReference type="PROSITE" id="PS51257">
    <property type="entry name" value="PROKAR_LIPOPROTEIN"/>
    <property type="match status" value="1"/>
</dbReference>
<proteinExistence type="inferred from homology"/>
<organism evidence="4 5">
    <name type="scientific">Thalassobacillus hwangdonensis</name>
    <dbReference type="NCBI Taxonomy" id="546108"/>
    <lineage>
        <taxon>Bacteria</taxon>
        <taxon>Bacillati</taxon>
        <taxon>Bacillota</taxon>
        <taxon>Bacilli</taxon>
        <taxon>Bacillales</taxon>
        <taxon>Bacillaceae</taxon>
        <taxon>Thalassobacillus</taxon>
    </lineage>
</organism>
<keyword evidence="5" id="KW-1185">Reference proteome</keyword>
<keyword evidence="2" id="KW-0186">Copper</keyword>
<dbReference type="PROSITE" id="PS51352">
    <property type="entry name" value="THIOREDOXIN_2"/>
    <property type="match status" value="1"/>
</dbReference>
<sequence>MMNRMKLFIPTFLLLVFLAACGGEIEENMSRDIEPLSAVNQNGDEVKLKDYEGTYWVADFIFTSCDTVCPPMTGNMARLQQKMKDEGIDNVQLVSFSVDPETDTPEKLKAFADAYQPDYEMWDFLTGYEFEEVRELSYKSFQSALEDMPDTDQMSHGTRFYLVTPEGKVIKHYKGTEADEMDRIIEDLKKIS</sequence>
<dbReference type="EMBL" id="JBHTKL010000001">
    <property type="protein sequence ID" value="MFD1017985.1"/>
    <property type="molecule type" value="Genomic_DNA"/>
</dbReference>
<dbReference type="CDD" id="cd02968">
    <property type="entry name" value="SCO"/>
    <property type="match status" value="1"/>
</dbReference>
<accession>A0ABW3KWF2</accession>
<comment type="similarity">
    <text evidence="1">Belongs to the SCO1/2 family.</text>
</comment>
<gene>
    <name evidence="4" type="ORF">ACFQ2J_02135</name>
</gene>
<dbReference type="RefSeq" id="WP_386056151.1">
    <property type="nucleotide sequence ID" value="NZ_JBHTKL010000001.1"/>
</dbReference>
<evidence type="ECO:0000256" key="1">
    <source>
        <dbReference type="ARBA" id="ARBA00010996"/>
    </source>
</evidence>
<evidence type="ECO:0000259" key="3">
    <source>
        <dbReference type="PROSITE" id="PS51352"/>
    </source>
</evidence>
<dbReference type="Proteomes" id="UP001596990">
    <property type="component" value="Unassembled WGS sequence"/>
</dbReference>
<protein>
    <submittedName>
        <fullName evidence="4">SCO family protein</fullName>
    </submittedName>
</protein>
<dbReference type="InterPro" id="IPR036249">
    <property type="entry name" value="Thioredoxin-like_sf"/>
</dbReference>
<dbReference type="SUPFAM" id="SSF52833">
    <property type="entry name" value="Thioredoxin-like"/>
    <property type="match status" value="1"/>
</dbReference>
<dbReference type="PANTHER" id="PTHR12151">
    <property type="entry name" value="ELECTRON TRANSPORT PROTIN SCO1/SENC FAMILY MEMBER"/>
    <property type="match status" value="1"/>
</dbReference>
<evidence type="ECO:0000313" key="4">
    <source>
        <dbReference type="EMBL" id="MFD1017985.1"/>
    </source>
</evidence>
<comment type="caution">
    <text evidence="4">The sequence shown here is derived from an EMBL/GenBank/DDBJ whole genome shotgun (WGS) entry which is preliminary data.</text>
</comment>
<feature type="domain" description="Thioredoxin" evidence="3">
    <location>
        <begin position="27"/>
        <end position="190"/>
    </location>
</feature>
<evidence type="ECO:0000256" key="2">
    <source>
        <dbReference type="ARBA" id="ARBA00023008"/>
    </source>
</evidence>
<reference evidence="5" key="1">
    <citation type="journal article" date="2019" name="Int. J. Syst. Evol. Microbiol.">
        <title>The Global Catalogue of Microorganisms (GCM) 10K type strain sequencing project: providing services to taxonomists for standard genome sequencing and annotation.</title>
        <authorList>
            <consortium name="The Broad Institute Genomics Platform"/>
            <consortium name="The Broad Institute Genome Sequencing Center for Infectious Disease"/>
            <person name="Wu L."/>
            <person name="Ma J."/>
        </authorList>
    </citation>
    <scope>NUCLEOTIDE SEQUENCE [LARGE SCALE GENOMIC DNA]</scope>
    <source>
        <strain evidence="5">CCUG 56607</strain>
    </source>
</reference>